<evidence type="ECO:0000256" key="1">
    <source>
        <dbReference type="ARBA" id="ARBA00008226"/>
    </source>
</evidence>
<dbReference type="Gene3D" id="3.30.980.10">
    <property type="entry name" value="Threonyl-trna Synthetase, Chain A, domain 2"/>
    <property type="match status" value="1"/>
</dbReference>
<dbReference type="SMART" id="SM00863">
    <property type="entry name" value="tRNA_SAD"/>
    <property type="match status" value="1"/>
</dbReference>
<dbReference type="SUPFAM" id="SSF55186">
    <property type="entry name" value="ThrRS/AlaRS common domain"/>
    <property type="match status" value="1"/>
</dbReference>
<evidence type="ECO:0000256" key="4">
    <source>
        <dbReference type="ARBA" id="ARBA00022598"/>
    </source>
</evidence>
<dbReference type="InterPro" id="IPR050058">
    <property type="entry name" value="Ala-tRNA_ligase"/>
</dbReference>
<dbReference type="Proteomes" id="UP000228920">
    <property type="component" value="Unassembled WGS sequence"/>
</dbReference>
<dbReference type="GO" id="GO:0005524">
    <property type="term" value="F:ATP binding"/>
    <property type="evidence" value="ECO:0007669"/>
    <property type="project" value="UniProtKB-KW"/>
</dbReference>
<dbReference type="SUPFAM" id="SSF101353">
    <property type="entry name" value="Putative anticodon-binding domain of alanyl-tRNA synthetase (AlaRS)"/>
    <property type="match status" value="1"/>
</dbReference>
<keyword evidence="3" id="KW-0820">tRNA-binding</keyword>
<accession>A0A2M7TEL8</accession>
<dbReference type="EC" id="6.1.1.7" evidence="2"/>
<dbReference type="Gene3D" id="3.30.54.20">
    <property type="match status" value="1"/>
</dbReference>
<dbReference type="SUPFAM" id="SSF55681">
    <property type="entry name" value="Class II aaRS and biotin synthetases"/>
    <property type="match status" value="1"/>
</dbReference>
<keyword evidence="4 11" id="KW-0436">Ligase</keyword>
<gene>
    <name evidence="11" type="ORF">COY32_06960</name>
</gene>
<reference evidence="12" key="1">
    <citation type="submission" date="2017-09" db="EMBL/GenBank/DDBJ databases">
        <title>Depth-based differentiation of microbial function through sediment-hosted aquifers and enrichment of novel symbionts in the deep terrestrial subsurface.</title>
        <authorList>
            <person name="Probst A.J."/>
            <person name="Ladd B."/>
            <person name="Jarett J.K."/>
            <person name="Geller-Mcgrath D.E."/>
            <person name="Sieber C.M.K."/>
            <person name="Emerson J.B."/>
            <person name="Anantharaman K."/>
            <person name="Thomas B.C."/>
            <person name="Malmstrom R."/>
            <person name="Stieglmeier M."/>
            <person name="Klingl A."/>
            <person name="Woyke T."/>
            <person name="Ryan C.M."/>
            <person name="Banfield J.F."/>
        </authorList>
    </citation>
    <scope>NUCLEOTIDE SEQUENCE [LARGE SCALE GENOMIC DNA]</scope>
</reference>
<dbReference type="InterPro" id="IPR018165">
    <property type="entry name" value="Ala-tRNA-synth_IIc_core"/>
</dbReference>
<evidence type="ECO:0000256" key="3">
    <source>
        <dbReference type="ARBA" id="ARBA00022555"/>
    </source>
</evidence>
<keyword evidence="7" id="KW-0694">RNA-binding</keyword>
<evidence type="ECO:0000256" key="8">
    <source>
        <dbReference type="ARBA" id="ARBA00022917"/>
    </source>
</evidence>
<keyword evidence="8" id="KW-0648">Protein biosynthesis</keyword>
<evidence type="ECO:0000256" key="2">
    <source>
        <dbReference type="ARBA" id="ARBA00013168"/>
    </source>
</evidence>
<dbReference type="GO" id="GO:0002161">
    <property type="term" value="F:aminoacyl-tRNA deacylase activity"/>
    <property type="evidence" value="ECO:0007669"/>
    <property type="project" value="TreeGrafter"/>
</dbReference>
<dbReference type="Pfam" id="PF01411">
    <property type="entry name" value="tRNA-synt_2c"/>
    <property type="match status" value="1"/>
</dbReference>
<feature type="domain" description="Alanyl-transfer RNA synthetases family profile" evidence="10">
    <location>
        <begin position="1"/>
        <end position="599"/>
    </location>
</feature>
<dbReference type="InterPro" id="IPR012947">
    <property type="entry name" value="tRNA_SAD"/>
</dbReference>
<dbReference type="InterPro" id="IPR018164">
    <property type="entry name" value="Ala-tRNA-synth_IIc_N"/>
</dbReference>
<dbReference type="CDD" id="cd00673">
    <property type="entry name" value="AlaRS_core"/>
    <property type="match status" value="1"/>
</dbReference>
<keyword evidence="9" id="KW-0030">Aminoacyl-tRNA synthetase</keyword>
<evidence type="ECO:0000256" key="6">
    <source>
        <dbReference type="ARBA" id="ARBA00022840"/>
    </source>
</evidence>
<protein>
    <recommendedName>
        <fullName evidence="2">alanine--tRNA ligase</fullName>
        <ecNumber evidence="2">6.1.1.7</ecNumber>
    </recommendedName>
</protein>
<dbReference type="PANTHER" id="PTHR11777:SF9">
    <property type="entry name" value="ALANINE--TRNA LIGASE, CYTOPLASMIC"/>
    <property type="match status" value="1"/>
</dbReference>
<dbReference type="GO" id="GO:0006419">
    <property type="term" value="P:alanyl-tRNA aminoacylation"/>
    <property type="evidence" value="ECO:0007669"/>
    <property type="project" value="InterPro"/>
</dbReference>
<dbReference type="GO" id="GO:0004813">
    <property type="term" value="F:alanine-tRNA ligase activity"/>
    <property type="evidence" value="ECO:0007669"/>
    <property type="project" value="UniProtKB-EC"/>
</dbReference>
<evidence type="ECO:0000256" key="7">
    <source>
        <dbReference type="ARBA" id="ARBA00022884"/>
    </source>
</evidence>
<comment type="caution">
    <text evidence="11">The sequence shown here is derived from an EMBL/GenBank/DDBJ whole genome shotgun (WGS) entry which is preliminary data.</text>
</comment>
<dbReference type="GO" id="GO:0000049">
    <property type="term" value="F:tRNA binding"/>
    <property type="evidence" value="ECO:0007669"/>
    <property type="project" value="UniProtKB-KW"/>
</dbReference>
<organism evidence="11 12">
    <name type="scientific">candidate division WWE3 bacterium CG_4_10_14_0_2_um_filter_41_14</name>
    <dbReference type="NCBI Taxonomy" id="1975072"/>
    <lineage>
        <taxon>Bacteria</taxon>
        <taxon>Katanobacteria</taxon>
    </lineage>
</organism>
<evidence type="ECO:0000259" key="10">
    <source>
        <dbReference type="PROSITE" id="PS50860"/>
    </source>
</evidence>
<keyword evidence="6" id="KW-0067">ATP-binding</keyword>
<comment type="similarity">
    <text evidence="1">Belongs to the class-II aminoacyl-tRNA synthetase family.</text>
</comment>
<dbReference type="InterPro" id="IPR045864">
    <property type="entry name" value="aa-tRNA-synth_II/BPL/LPL"/>
</dbReference>
<evidence type="ECO:0000313" key="11">
    <source>
        <dbReference type="EMBL" id="PIZ44173.1"/>
    </source>
</evidence>
<dbReference type="EMBL" id="PFNL01000192">
    <property type="protein sequence ID" value="PIZ44173.1"/>
    <property type="molecule type" value="Genomic_DNA"/>
</dbReference>
<name>A0A2M7TEL8_UNCKA</name>
<evidence type="ECO:0000256" key="9">
    <source>
        <dbReference type="ARBA" id="ARBA00023146"/>
    </source>
</evidence>
<evidence type="ECO:0000256" key="5">
    <source>
        <dbReference type="ARBA" id="ARBA00022741"/>
    </source>
</evidence>
<dbReference type="InterPro" id="IPR002318">
    <property type="entry name" value="Ala-tRNA-lgiase_IIc"/>
</dbReference>
<dbReference type="Pfam" id="PF07973">
    <property type="entry name" value="tRNA_SAD"/>
    <property type="match status" value="1"/>
</dbReference>
<dbReference type="AlphaFoldDB" id="A0A2M7TEL8"/>
<sequence length="609" mass="69470">MTSQEILRKYLEYYQERGHVLIPNLSLVPEGDSTLLFVNSGMFPLVPYLFGEPHPLGSRLVSIQRAVRFDDLEEVGDNRHTTVFHMIGNWSLGDYFKKEQLPWIWEFFVKELGLNINKMYGTVFSGDQYAERDVTSIALLKEIFVSYGIEDPKEGERIFAYAGNWWQRGDAIGELGGPDSEVFYYIGEDGTGLGMDPETDEDKFIEIGNTVFLQFKRTEEGWEELPQKNVDFGGGFERIAMVVQGKNDIFETDNFWPIIQKIQELSGKDYYGDKGVQRIMRILADHIRSATFISMDGVVPGNKDQGYVLRRFLRRMVRFARKLDISKNVAGSLVPTVATMFEWIYPDLPSKQWFIIGVFTEEEEKFSKTLERGQKESVKRLDGFSGSVEALAAIAFDLYQSVGYPPEMVLEDAQDNGVEIDLSTFENTYAEYVTKHQEKSRKGAEQKFAGGLADHSEQVVKYHTTTHLLNKALRDIFGDQIMQRGSNITGERLRFDYNHDAPLTEEQIAKIEEIVNKHISENLPVNFEMMPIADAEKTGAIHAFGEKYGDTVKIYYIGDSLDRAISKEFCGGPHVSNTSELSPIEIYKQQSVGKGIRRVYVREEVIRNS</sequence>
<dbReference type="NCBIfam" id="NF002436">
    <property type="entry name" value="PRK01584.1"/>
    <property type="match status" value="1"/>
</dbReference>
<dbReference type="PANTHER" id="PTHR11777">
    <property type="entry name" value="ALANYL-TRNA SYNTHETASE"/>
    <property type="match status" value="1"/>
</dbReference>
<dbReference type="GO" id="GO:0005737">
    <property type="term" value="C:cytoplasm"/>
    <property type="evidence" value="ECO:0007669"/>
    <property type="project" value="InterPro"/>
</dbReference>
<proteinExistence type="inferred from homology"/>
<dbReference type="Gene3D" id="3.30.930.10">
    <property type="entry name" value="Bira Bifunctional Protein, Domain 2"/>
    <property type="match status" value="1"/>
</dbReference>
<dbReference type="PRINTS" id="PR00980">
    <property type="entry name" value="TRNASYNTHALA"/>
</dbReference>
<dbReference type="InterPro" id="IPR018163">
    <property type="entry name" value="Thr/Ala-tRNA-synth_IIc_edit"/>
</dbReference>
<keyword evidence="5" id="KW-0547">Nucleotide-binding</keyword>
<dbReference type="FunFam" id="3.30.980.10:FF:000004">
    <property type="entry name" value="Alanine--tRNA ligase, cytoplasmic"/>
    <property type="match status" value="1"/>
</dbReference>
<dbReference type="InterPro" id="IPR018162">
    <property type="entry name" value="Ala-tRNA-ligase_IIc_anticod-bd"/>
</dbReference>
<dbReference type="PROSITE" id="PS50860">
    <property type="entry name" value="AA_TRNA_LIGASE_II_ALA"/>
    <property type="match status" value="1"/>
</dbReference>
<evidence type="ECO:0000313" key="12">
    <source>
        <dbReference type="Proteomes" id="UP000228920"/>
    </source>
</evidence>